<dbReference type="PANTHER" id="PTHR22726">
    <property type="entry name" value="METALLOENDOPEPTIDASE OMA1"/>
    <property type="match status" value="1"/>
</dbReference>
<keyword evidence="5 6" id="KW-0482">Metalloprotease</keyword>
<dbReference type="Gene3D" id="3.30.2010.10">
    <property type="entry name" value="Metalloproteases ('zincins'), catalytic domain"/>
    <property type="match status" value="1"/>
</dbReference>
<evidence type="ECO:0000256" key="6">
    <source>
        <dbReference type="RuleBase" id="RU003983"/>
    </source>
</evidence>
<dbReference type="GO" id="GO:0046872">
    <property type="term" value="F:metal ion binding"/>
    <property type="evidence" value="ECO:0007669"/>
    <property type="project" value="UniProtKB-KW"/>
</dbReference>
<protein>
    <submittedName>
        <fullName evidence="9">Peptidase</fullName>
    </submittedName>
</protein>
<evidence type="ECO:0000256" key="3">
    <source>
        <dbReference type="ARBA" id="ARBA00022801"/>
    </source>
</evidence>
<dbReference type="GO" id="GO:0051603">
    <property type="term" value="P:proteolysis involved in protein catabolic process"/>
    <property type="evidence" value="ECO:0007669"/>
    <property type="project" value="TreeGrafter"/>
</dbReference>
<evidence type="ECO:0000256" key="1">
    <source>
        <dbReference type="ARBA" id="ARBA00022670"/>
    </source>
</evidence>
<dbReference type="InterPro" id="IPR051156">
    <property type="entry name" value="Mito/Outer_Membr_Metalloprot"/>
</dbReference>
<evidence type="ECO:0000313" key="10">
    <source>
        <dbReference type="Proteomes" id="UP000305760"/>
    </source>
</evidence>
<feature type="domain" description="Peptidase M48" evidence="8">
    <location>
        <begin position="74"/>
        <end position="257"/>
    </location>
</feature>
<proteinExistence type="inferred from homology"/>
<dbReference type="EMBL" id="SMDR01000001">
    <property type="protein sequence ID" value="TNJ34552.1"/>
    <property type="molecule type" value="Genomic_DNA"/>
</dbReference>
<dbReference type="GO" id="GO:0004222">
    <property type="term" value="F:metalloendopeptidase activity"/>
    <property type="evidence" value="ECO:0007669"/>
    <property type="project" value="InterPro"/>
</dbReference>
<gene>
    <name evidence="9" type="ORF">E1B00_01835</name>
</gene>
<feature type="signal peptide" evidence="7">
    <location>
        <begin position="1"/>
        <end position="22"/>
    </location>
</feature>
<comment type="cofactor">
    <cofactor evidence="6">
        <name>Zn(2+)</name>
        <dbReference type="ChEBI" id="CHEBI:29105"/>
    </cofactor>
    <text evidence="6">Binds 1 zinc ion per subunit.</text>
</comment>
<accession>A0A5C4RUE5</accession>
<name>A0A5C4RUE5_9GAMM</name>
<keyword evidence="10" id="KW-1185">Reference proteome</keyword>
<dbReference type="PANTHER" id="PTHR22726:SF1">
    <property type="entry name" value="METALLOENDOPEPTIDASE OMA1, MITOCHONDRIAL"/>
    <property type="match status" value="1"/>
</dbReference>
<keyword evidence="1 6" id="KW-0645">Protease</keyword>
<keyword evidence="2" id="KW-0479">Metal-binding</keyword>
<evidence type="ECO:0000256" key="4">
    <source>
        <dbReference type="ARBA" id="ARBA00022833"/>
    </source>
</evidence>
<dbReference type="GO" id="GO:0016020">
    <property type="term" value="C:membrane"/>
    <property type="evidence" value="ECO:0007669"/>
    <property type="project" value="TreeGrafter"/>
</dbReference>
<evidence type="ECO:0000256" key="5">
    <source>
        <dbReference type="ARBA" id="ARBA00023049"/>
    </source>
</evidence>
<dbReference type="Proteomes" id="UP000305760">
    <property type="component" value="Unassembled WGS sequence"/>
</dbReference>
<dbReference type="InterPro" id="IPR001915">
    <property type="entry name" value="Peptidase_M48"/>
</dbReference>
<comment type="caution">
    <text evidence="9">The sequence shown here is derived from an EMBL/GenBank/DDBJ whole genome shotgun (WGS) entry which is preliminary data.</text>
</comment>
<keyword evidence="7" id="KW-0732">Signal</keyword>
<dbReference type="RefSeq" id="WP_139445045.1">
    <property type="nucleotide sequence ID" value="NZ_SMDR01000001.1"/>
</dbReference>
<dbReference type="AlphaFoldDB" id="A0A5C4RUE5"/>
<organism evidence="9 10">
    <name type="scientific">Arenimonas terrae</name>
    <dbReference type="NCBI Taxonomy" id="2546226"/>
    <lineage>
        <taxon>Bacteria</taxon>
        <taxon>Pseudomonadati</taxon>
        <taxon>Pseudomonadota</taxon>
        <taxon>Gammaproteobacteria</taxon>
        <taxon>Lysobacterales</taxon>
        <taxon>Lysobacteraceae</taxon>
        <taxon>Arenimonas</taxon>
    </lineage>
</organism>
<keyword evidence="3 6" id="KW-0378">Hydrolase</keyword>
<comment type="similarity">
    <text evidence="6">Belongs to the peptidase M48 family.</text>
</comment>
<evidence type="ECO:0000256" key="2">
    <source>
        <dbReference type="ARBA" id="ARBA00022723"/>
    </source>
</evidence>
<keyword evidence="4 6" id="KW-0862">Zinc</keyword>
<dbReference type="OrthoDB" id="9810445at2"/>
<evidence type="ECO:0000256" key="7">
    <source>
        <dbReference type="SAM" id="SignalP"/>
    </source>
</evidence>
<reference evidence="9 10" key="1">
    <citation type="submission" date="2019-03" db="EMBL/GenBank/DDBJ databases">
        <title>Arenimonas daejeonensis sp. nov., isolated from compost.</title>
        <authorList>
            <person name="Jeon C.O."/>
        </authorList>
    </citation>
    <scope>NUCLEOTIDE SEQUENCE [LARGE SCALE GENOMIC DNA]</scope>
    <source>
        <strain evidence="9 10">R29</strain>
    </source>
</reference>
<evidence type="ECO:0000313" key="9">
    <source>
        <dbReference type="EMBL" id="TNJ34552.1"/>
    </source>
</evidence>
<evidence type="ECO:0000259" key="8">
    <source>
        <dbReference type="Pfam" id="PF01435"/>
    </source>
</evidence>
<feature type="chain" id="PRO_5023044836" evidence="7">
    <location>
        <begin position="23"/>
        <end position="280"/>
    </location>
</feature>
<sequence>MKTSTQLLAAALVLALAAPAHAFGRLGEAENLFKFGKKAADASQEITQDEEIQLGRGIAANVLGAAPLVKDEALQRYVNQVGFWLALQTERPDLPWRFGVVESTDVNAFALPGGTVLITMGLYERLRDESELAGVLGHEIAHVVQKHQVKAIKGAMGRDFATEIAGEAAGRSDNVLVQRFGSKAFSVGTQVLARGIDKNDEYQADQHGVVIAARGGYNPFGLVGVLQTLDSAAPNDRAMGLLFSTHPTPSSRIERLGGTMGEKLDAYAGNAPARPLYRPK</sequence>
<dbReference type="Pfam" id="PF01435">
    <property type="entry name" value="Peptidase_M48"/>
    <property type="match status" value="1"/>
</dbReference>